<feature type="transmembrane region" description="Helical" evidence="1">
    <location>
        <begin position="45"/>
        <end position="64"/>
    </location>
</feature>
<protein>
    <submittedName>
        <fullName evidence="2">DUF4956 domain-containing protein</fullName>
    </submittedName>
</protein>
<keyword evidence="3" id="KW-1185">Reference proteome</keyword>
<evidence type="ECO:0000256" key="1">
    <source>
        <dbReference type="SAM" id="Phobius"/>
    </source>
</evidence>
<proteinExistence type="predicted"/>
<organism evidence="2 3">
    <name type="scientific">Furfurilactobacillus curtus</name>
    <dbReference type="NCBI Taxonomy" id="1746200"/>
    <lineage>
        <taxon>Bacteria</taxon>
        <taxon>Bacillati</taxon>
        <taxon>Bacillota</taxon>
        <taxon>Bacilli</taxon>
        <taxon>Lactobacillales</taxon>
        <taxon>Lactobacillaceae</taxon>
        <taxon>Furfurilactobacillus</taxon>
    </lineage>
</organism>
<feature type="transmembrane region" description="Helical" evidence="1">
    <location>
        <begin position="18"/>
        <end position="38"/>
    </location>
</feature>
<dbReference type="Pfam" id="PF16316">
    <property type="entry name" value="DUF4956"/>
    <property type="match status" value="1"/>
</dbReference>
<keyword evidence="1" id="KW-0472">Membrane</keyword>
<comment type="caution">
    <text evidence="2">The sequence shown here is derived from an EMBL/GenBank/DDBJ whole genome shotgun (WGS) entry which is preliminary data.</text>
</comment>
<sequence>MLISYLGKAHHLVTFEQILITTLVTLVLGLIVAFVYMYRNHYSRHFIFAVAMLPILVQATIMIVHGNLGAGITVAGAFSLVRFRSAPGNAREMVTIFFAMAIGLATGRGYLLYAIFFTVIVSLAMLLYTMIDFGSGNENERLMKIVVPEDLEYEHAFDDIFERYTKEVALNNVRTTNLGSLFELQYRVILKQADQQKAFIDELRERNGNLEVALRADISDTNSAL</sequence>
<keyword evidence="1" id="KW-1133">Transmembrane helix</keyword>
<gene>
    <name evidence="2" type="ORF">JCM31185_16460</name>
</gene>
<evidence type="ECO:0000313" key="2">
    <source>
        <dbReference type="EMBL" id="GKT06359.1"/>
    </source>
</evidence>
<dbReference type="InterPro" id="IPR032531">
    <property type="entry name" value="DUF4956"/>
</dbReference>
<reference evidence="2 3" key="1">
    <citation type="submission" date="2022-03" db="EMBL/GenBank/DDBJ databases">
        <title>Draft genome sequence of Furfurilactobacillus curtus JCM 31185.</title>
        <authorList>
            <person name="Suzuki S."/>
            <person name="Endo A."/>
            <person name="Kajikawa A."/>
        </authorList>
    </citation>
    <scope>NUCLEOTIDE SEQUENCE [LARGE SCALE GENOMIC DNA]</scope>
    <source>
        <strain evidence="2 3">JCM 31185</strain>
    </source>
</reference>
<accession>A0ABQ5JSF9</accession>
<name>A0ABQ5JSF9_9LACO</name>
<dbReference type="EMBL" id="BQXO01000005">
    <property type="protein sequence ID" value="GKT06359.1"/>
    <property type="molecule type" value="Genomic_DNA"/>
</dbReference>
<feature type="transmembrane region" description="Helical" evidence="1">
    <location>
        <begin position="110"/>
        <end position="131"/>
    </location>
</feature>
<dbReference type="RefSeq" id="WP_407884440.1">
    <property type="nucleotide sequence ID" value="NZ_BQXO01000005.1"/>
</dbReference>
<keyword evidence="1" id="KW-0812">Transmembrane</keyword>
<dbReference type="Proteomes" id="UP001628078">
    <property type="component" value="Unassembled WGS sequence"/>
</dbReference>
<evidence type="ECO:0000313" key="3">
    <source>
        <dbReference type="Proteomes" id="UP001628078"/>
    </source>
</evidence>